<feature type="transmembrane region" description="Helical" evidence="8">
    <location>
        <begin position="72"/>
        <end position="91"/>
    </location>
</feature>
<keyword evidence="5 8" id="KW-1133">Transmembrane helix</keyword>
<evidence type="ECO:0000256" key="4">
    <source>
        <dbReference type="ARBA" id="ARBA00022692"/>
    </source>
</evidence>
<reference evidence="10" key="1">
    <citation type="journal article" date="2019" name="Int. J. Syst. Evol. Microbiol.">
        <title>The Global Catalogue of Microorganisms (GCM) 10K type strain sequencing project: providing services to taxonomists for standard genome sequencing and annotation.</title>
        <authorList>
            <consortium name="The Broad Institute Genomics Platform"/>
            <consortium name="The Broad Institute Genome Sequencing Center for Infectious Disease"/>
            <person name="Wu L."/>
            <person name="Ma J."/>
        </authorList>
    </citation>
    <scope>NUCLEOTIDE SEQUENCE [LARGE SCALE GENOMIC DNA]</scope>
    <source>
        <strain evidence="10">KCTC 52366</strain>
    </source>
</reference>
<feature type="transmembrane region" description="Helical" evidence="8">
    <location>
        <begin position="40"/>
        <end position="60"/>
    </location>
</feature>
<feature type="transmembrane region" description="Helical" evidence="8">
    <location>
        <begin position="313"/>
        <end position="334"/>
    </location>
</feature>
<keyword evidence="10" id="KW-1185">Reference proteome</keyword>
<comment type="subcellular location">
    <subcellularLocation>
        <location evidence="1">Cell membrane</location>
        <topology evidence="1">Multi-pass membrane protein</topology>
    </subcellularLocation>
</comment>
<evidence type="ECO:0000256" key="2">
    <source>
        <dbReference type="ARBA" id="ARBA00022448"/>
    </source>
</evidence>
<evidence type="ECO:0000313" key="9">
    <source>
        <dbReference type="EMBL" id="MFC3143723.1"/>
    </source>
</evidence>
<keyword evidence="2" id="KW-0813">Transport</keyword>
<keyword evidence="7 8" id="KW-0472">Membrane</keyword>
<protein>
    <submittedName>
        <fullName evidence="9">TrkH family potassium uptake protein</fullName>
    </submittedName>
</protein>
<evidence type="ECO:0000256" key="3">
    <source>
        <dbReference type="ARBA" id="ARBA00022475"/>
    </source>
</evidence>
<dbReference type="RefSeq" id="WP_275630998.1">
    <property type="nucleotide sequence ID" value="NZ_JARGYD010000001.1"/>
</dbReference>
<evidence type="ECO:0000256" key="8">
    <source>
        <dbReference type="SAM" id="Phobius"/>
    </source>
</evidence>
<name>A0ABV7GTU4_9RHOB</name>
<keyword evidence="3" id="KW-1003">Cell membrane</keyword>
<organism evidence="9 10">
    <name type="scientific">Psychromarinibacter halotolerans</name>
    <dbReference type="NCBI Taxonomy" id="1775175"/>
    <lineage>
        <taxon>Bacteria</taxon>
        <taxon>Pseudomonadati</taxon>
        <taxon>Pseudomonadota</taxon>
        <taxon>Alphaproteobacteria</taxon>
        <taxon>Rhodobacterales</taxon>
        <taxon>Paracoccaceae</taxon>
        <taxon>Psychromarinibacter</taxon>
    </lineage>
</organism>
<dbReference type="PANTHER" id="PTHR32024">
    <property type="entry name" value="TRK SYSTEM POTASSIUM UPTAKE PROTEIN TRKG-RELATED"/>
    <property type="match status" value="1"/>
</dbReference>
<feature type="transmembrane region" description="Helical" evidence="8">
    <location>
        <begin position="134"/>
        <end position="156"/>
    </location>
</feature>
<proteinExistence type="predicted"/>
<dbReference type="Pfam" id="PF02386">
    <property type="entry name" value="TrkH"/>
    <property type="match status" value="1"/>
</dbReference>
<evidence type="ECO:0000256" key="6">
    <source>
        <dbReference type="ARBA" id="ARBA00023065"/>
    </source>
</evidence>
<feature type="transmembrane region" description="Helical" evidence="8">
    <location>
        <begin position="242"/>
        <end position="260"/>
    </location>
</feature>
<dbReference type="EMBL" id="JBHRTB010000010">
    <property type="protein sequence ID" value="MFC3143723.1"/>
    <property type="molecule type" value="Genomic_DNA"/>
</dbReference>
<gene>
    <name evidence="9" type="ORF">ACFOGP_13455</name>
</gene>
<sequence>MPSRILGLPLIVLLMMIGAASMFLPAIYAGAVRDWDSARAFLFSGIIFMTLSAMIGVAVSNYGVRRQARSHLLALLAAYAVLPAMLAVPLYEAVGDTRYFNAYFEMVSSLTTTGASVYPDPGRLTGAVHLWRALVGWMGGFLVWVTAIAIMAPLSLGGFEVLGDRGDTADSGLTQIQQVADPQMRLRRYAYMLFPIYFILTLVAFVLLLVAGDTPLVAVSHAMSTLATSGISPVGGTTGAQSGIGGEMVILLFLGFALSRRTFERDGNVRRRKRIRRDPELRMAAGLVVLVPLFLFLRHWWGAIEIENVGNFGVLAAQGFAALWGGVFTVLSFLTTTGFESTHWDTAQAWSGLETPGLVLMGLALIGGGVATTAGGVKLLRVYALYKHGIRELERLVHPSSVGGSGVFARHLRTRGAYVAWIFFMLFAMSIAVVMLALSLTGLNFDQTTVLTIAALSNTGPLAGIAESVPISYATLSDAAKWILTASMVLGRLETLVIIALLNPEFWRN</sequence>
<comment type="caution">
    <text evidence="9">The sequence shown here is derived from an EMBL/GenBank/DDBJ whole genome shotgun (WGS) entry which is preliminary data.</text>
</comment>
<keyword evidence="6" id="KW-0406">Ion transport</keyword>
<feature type="transmembrane region" description="Helical" evidence="8">
    <location>
        <begin position="281"/>
        <end position="301"/>
    </location>
</feature>
<dbReference type="InterPro" id="IPR003445">
    <property type="entry name" value="Cat_transpt"/>
</dbReference>
<evidence type="ECO:0000256" key="1">
    <source>
        <dbReference type="ARBA" id="ARBA00004651"/>
    </source>
</evidence>
<feature type="transmembrane region" description="Helical" evidence="8">
    <location>
        <begin position="189"/>
        <end position="211"/>
    </location>
</feature>
<feature type="transmembrane region" description="Helical" evidence="8">
    <location>
        <begin position="418"/>
        <end position="440"/>
    </location>
</feature>
<evidence type="ECO:0000313" key="10">
    <source>
        <dbReference type="Proteomes" id="UP001595632"/>
    </source>
</evidence>
<evidence type="ECO:0000256" key="7">
    <source>
        <dbReference type="ARBA" id="ARBA00023136"/>
    </source>
</evidence>
<dbReference type="PANTHER" id="PTHR32024:SF3">
    <property type="entry name" value="TRK SYSTEM POTASSIUM UPTAKE PROTEIN"/>
    <property type="match status" value="1"/>
</dbReference>
<accession>A0ABV7GTU4</accession>
<feature type="transmembrane region" description="Helical" evidence="8">
    <location>
        <begin position="7"/>
        <end position="28"/>
    </location>
</feature>
<keyword evidence="4 8" id="KW-0812">Transmembrane</keyword>
<dbReference type="Proteomes" id="UP001595632">
    <property type="component" value="Unassembled WGS sequence"/>
</dbReference>
<evidence type="ECO:0000256" key="5">
    <source>
        <dbReference type="ARBA" id="ARBA00022989"/>
    </source>
</evidence>